<dbReference type="AlphaFoldDB" id="A0A8C5H738"/>
<reference evidence="2" key="1">
    <citation type="submission" date="2020-06" db="EMBL/GenBank/DDBJ databases">
        <authorList>
            <consortium name="Wellcome Sanger Institute Data Sharing"/>
        </authorList>
    </citation>
    <scope>NUCLEOTIDE SEQUENCE [LARGE SCALE GENOMIC DNA]</scope>
</reference>
<sequence length="329" mass="38413">VSQSERLSFTFSSTVFDPVYHYVNMKMSWANAQSYCRDKYKDLATFESMEDIQKLKRPILATAQVWIGLRDDPKSWKENLGNAKNSWRWSTTGKPSSTGYSSWANGQPKHFKDKLYCSTVNNHGKMYDAFCGFKRKFICFDGKNFFINFLVISLKHFLKKQHQYNKFLGLFEGSHSILSFRFVIYKKRIMWLKISYFYRYLHSIFTFSAVDSSTLGKKIYTVNETDVSWKDAQSYCRANHKDLAVVENAEELSEVILNVKTFAWFGLYRQPWSWSDGRSSSFRNWNTNQPDEAVNVPEVKMQTVRMKIQSDADLSDPAVSNSILQQVHV</sequence>
<proteinExistence type="predicted"/>
<dbReference type="PANTHER" id="PTHR45784:SF3">
    <property type="entry name" value="C-TYPE LECTIN DOMAIN FAMILY 4 MEMBER K-LIKE-RELATED"/>
    <property type="match status" value="1"/>
</dbReference>
<organism evidence="2 3">
    <name type="scientific">Gouania willdenowi</name>
    <name type="common">Blunt-snouted clingfish</name>
    <name type="synonym">Lepadogaster willdenowi</name>
    <dbReference type="NCBI Taxonomy" id="441366"/>
    <lineage>
        <taxon>Eukaryota</taxon>
        <taxon>Metazoa</taxon>
        <taxon>Chordata</taxon>
        <taxon>Craniata</taxon>
        <taxon>Vertebrata</taxon>
        <taxon>Euteleostomi</taxon>
        <taxon>Actinopterygii</taxon>
        <taxon>Neopterygii</taxon>
        <taxon>Teleostei</taxon>
        <taxon>Neoteleostei</taxon>
        <taxon>Acanthomorphata</taxon>
        <taxon>Ovalentaria</taxon>
        <taxon>Blenniimorphae</taxon>
        <taxon>Blenniiformes</taxon>
        <taxon>Gobiesocoidei</taxon>
        <taxon>Gobiesocidae</taxon>
        <taxon>Gobiesocinae</taxon>
        <taxon>Gouania</taxon>
    </lineage>
</organism>
<dbReference type="InterPro" id="IPR001304">
    <property type="entry name" value="C-type_lectin-like"/>
</dbReference>
<evidence type="ECO:0000313" key="2">
    <source>
        <dbReference type="Ensembl" id="ENSGWIP00000040961.1"/>
    </source>
</evidence>
<dbReference type="Proteomes" id="UP000694680">
    <property type="component" value="Chromosome 10"/>
</dbReference>
<reference evidence="2" key="3">
    <citation type="submission" date="2025-09" db="UniProtKB">
        <authorList>
            <consortium name="Ensembl"/>
        </authorList>
    </citation>
    <scope>IDENTIFICATION</scope>
</reference>
<keyword evidence="3" id="KW-1185">Reference proteome</keyword>
<dbReference type="InterPro" id="IPR016186">
    <property type="entry name" value="C-type_lectin-like/link_sf"/>
</dbReference>
<name>A0A8C5H738_GOUWI</name>
<evidence type="ECO:0000313" key="3">
    <source>
        <dbReference type="Proteomes" id="UP000694680"/>
    </source>
</evidence>
<protein>
    <recommendedName>
        <fullName evidence="1">C-type lectin domain-containing protein</fullName>
    </recommendedName>
</protein>
<dbReference type="Gene3D" id="3.10.100.10">
    <property type="entry name" value="Mannose-Binding Protein A, subunit A"/>
    <property type="match status" value="2"/>
</dbReference>
<dbReference type="Pfam" id="PF00059">
    <property type="entry name" value="Lectin_C"/>
    <property type="match status" value="2"/>
</dbReference>
<dbReference type="PROSITE" id="PS50041">
    <property type="entry name" value="C_TYPE_LECTIN_2"/>
    <property type="match status" value="2"/>
</dbReference>
<reference evidence="2" key="2">
    <citation type="submission" date="2025-08" db="UniProtKB">
        <authorList>
            <consortium name="Ensembl"/>
        </authorList>
    </citation>
    <scope>IDENTIFICATION</scope>
</reference>
<dbReference type="Ensembl" id="ENSGWIT00000044484.1">
    <property type="protein sequence ID" value="ENSGWIP00000040961.1"/>
    <property type="gene ID" value="ENSGWIG00000020639.1"/>
</dbReference>
<feature type="domain" description="C-type lectin" evidence="1">
    <location>
        <begin position="215"/>
        <end position="291"/>
    </location>
</feature>
<dbReference type="InterPro" id="IPR016187">
    <property type="entry name" value="CTDL_fold"/>
</dbReference>
<dbReference type="SMART" id="SM00034">
    <property type="entry name" value="CLECT"/>
    <property type="match status" value="2"/>
</dbReference>
<dbReference type="SUPFAM" id="SSF56436">
    <property type="entry name" value="C-type lectin-like"/>
    <property type="match status" value="2"/>
</dbReference>
<accession>A0A8C5H738</accession>
<evidence type="ECO:0000259" key="1">
    <source>
        <dbReference type="PROSITE" id="PS50041"/>
    </source>
</evidence>
<dbReference type="PANTHER" id="PTHR45784">
    <property type="entry name" value="C-TYPE LECTIN DOMAIN FAMILY 20 MEMBER A-RELATED"/>
    <property type="match status" value="1"/>
</dbReference>
<feature type="domain" description="C-type lectin" evidence="1">
    <location>
        <begin position="20"/>
        <end position="140"/>
    </location>
</feature>